<sequence>MSFSLEDDVSCLGLPPPQDCGGRQISQLTLNDVTTLGWRILGEDSNSQAKTCQNLWDFRRKDSSADTIVKSHTKLDAPKALLDHITSVRTRHMLITSLAPVQISRYYQLGKGPFVPAPDESQSDAELLKVCLHYVELSALHGTPIKWIDDRVAHPPGDRETVVEIIYKDNPSVPEVLKKTRAKEAALVSLLRLGGPNLDTVKLHAISELTVERTVGSAISGIFYSADKVRVTSGQKLLIPKCLLPTNSVPFPHIAAVRIGDETKNGLEPVLIIGEGKTRKTGIQYHGKPNNTPYARAQLAAGLHPTMVLLVLAYCKANGIADFTERNKKFPDFDANYMAYGIYYDEKVIRIYTHFPQLEQNNSGPVLRFYQLEVECFDLEHPIFSERWVIASALLHVQKHTETVASTLSSVVNDYNIS</sequence>
<comment type="caution">
    <text evidence="1">The sequence shown here is derived from an EMBL/GenBank/DDBJ whole genome shotgun (WGS) entry which is preliminary data.</text>
</comment>
<evidence type="ECO:0000313" key="1">
    <source>
        <dbReference type="EMBL" id="KAJ7086122.1"/>
    </source>
</evidence>
<dbReference type="AlphaFoldDB" id="A0AAD6U6E4"/>
<name>A0AAD6U6E4_9AGAR</name>
<protein>
    <submittedName>
        <fullName evidence="1">Uncharacterized protein</fullName>
    </submittedName>
</protein>
<dbReference type="Proteomes" id="UP001222325">
    <property type="component" value="Unassembled WGS sequence"/>
</dbReference>
<keyword evidence="2" id="KW-1185">Reference proteome</keyword>
<organism evidence="1 2">
    <name type="scientific">Mycena belliarum</name>
    <dbReference type="NCBI Taxonomy" id="1033014"/>
    <lineage>
        <taxon>Eukaryota</taxon>
        <taxon>Fungi</taxon>
        <taxon>Dikarya</taxon>
        <taxon>Basidiomycota</taxon>
        <taxon>Agaricomycotina</taxon>
        <taxon>Agaricomycetes</taxon>
        <taxon>Agaricomycetidae</taxon>
        <taxon>Agaricales</taxon>
        <taxon>Marasmiineae</taxon>
        <taxon>Mycenaceae</taxon>
        <taxon>Mycena</taxon>
    </lineage>
</organism>
<dbReference type="EMBL" id="JARJCN010000032">
    <property type="protein sequence ID" value="KAJ7086122.1"/>
    <property type="molecule type" value="Genomic_DNA"/>
</dbReference>
<accession>A0AAD6U6E4</accession>
<proteinExistence type="predicted"/>
<gene>
    <name evidence="1" type="ORF">B0H15DRAFT_909892</name>
</gene>
<evidence type="ECO:0000313" key="2">
    <source>
        <dbReference type="Proteomes" id="UP001222325"/>
    </source>
</evidence>
<reference evidence="1" key="1">
    <citation type="submission" date="2023-03" db="EMBL/GenBank/DDBJ databases">
        <title>Massive genome expansion in bonnet fungi (Mycena s.s.) driven by repeated elements and novel gene families across ecological guilds.</title>
        <authorList>
            <consortium name="Lawrence Berkeley National Laboratory"/>
            <person name="Harder C.B."/>
            <person name="Miyauchi S."/>
            <person name="Viragh M."/>
            <person name="Kuo A."/>
            <person name="Thoen E."/>
            <person name="Andreopoulos B."/>
            <person name="Lu D."/>
            <person name="Skrede I."/>
            <person name="Drula E."/>
            <person name="Henrissat B."/>
            <person name="Morin E."/>
            <person name="Kohler A."/>
            <person name="Barry K."/>
            <person name="LaButti K."/>
            <person name="Morin E."/>
            <person name="Salamov A."/>
            <person name="Lipzen A."/>
            <person name="Mereny Z."/>
            <person name="Hegedus B."/>
            <person name="Baldrian P."/>
            <person name="Stursova M."/>
            <person name="Weitz H."/>
            <person name="Taylor A."/>
            <person name="Grigoriev I.V."/>
            <person name="Nagy L.G."/>
            <person name="Martin F."/>
            <person name="Kauserud H."/>
        </authorList>
    </citation>
    <scope>NUCLEOTIDE SEQUENCE</scope>
    <source>
        <strain evidence="1">CBHHK173m</strain>
    </source>
</reference>